<evidence type="ECO:0008006" key="3">
    <source>
        <dbReference type="Google" id="ProtNLM"/>
    </source>
</evidence>
<dbReference type="EMBL" id="KN549595">
    <property type="protein sequence ID" value="KHJ96747.1"/>
    <property type="molecule type" value="Genomic_DNA"/>
</dbReference>
<dbReference type="OrthoDB" id="284473at2759"/>
<dbReference type="Proteomes" id="UP000053660">
    <property type="component" value="Unassembled WGS sequence"/>
</dbReference>
<gene>
    <name evidence="1" type="ORF">OESDEN_03284</name>
</gene>
<reference evidence="1 2" key="1">
    <citation type="submission" date="2014-03" db="EMBL/GenBank/DDBJ databases">
        <title>Draft genome of the hookworm Oesophagostomum dentatum.</title>
        <authorList>
            <person name="Mitreva M."/>
        </authorList>
    </citation>
    <scope>NUCLEOTIDE SEQUENCE [LARGE SCALE GENOMIC DNA]</scope>
    <source>
        <strain evidence="1 2">OD-Hann</strain>
    </source>
</reference>
<protein>
    <recommendedName>
        <fullName evidence="3">Galectin</fullName>
    </recommendedName>
</protein>
<accession>A0A0B1TLQ2</accession>
<organism evidence="1 2">
    <name type="scientific">Oesophagostomum dentatum</name>
    <name type="common">Nodular worm</name>
    <dbReference type="NCBI Taxonomy" id="61180"/>
    <lineage>
        <taxon>Eukaryota</taxon>
        <taxon>Metazoa</taxon>
        <taxon>Ecdysozoa</taxon>
        <taxon>Nematoda</taxon>
        <taxon>Chromadorea</taxon>
        <taxon>Rhabditida</taxon>
        <taxon>Rhabditina</taxon>
        <taxon>Rhabditomorpha</taxon>
        <taxon>Strongyloidea</taxon>
        <taxon>Strongylidae</taxon>
        <taxon>Oesophagostomum</taxon>
    </lineage>
</organism>
<keyword evidence="2" id="KW-1185">Reference proteome</keyword>
<sequence length="107" mass="12195">MRMSIALFAPGWITEKFPDADPIEHGLRLFCFDVPCSGCKVTIHSEREVQVVINDVVVEGTTDESEISVTIRKPFHLRSLHLITDDFADCHLYQVTVEEIFITENCK</sequence>
<evidence type="ECO:0000313" key="2">
    <source>
        <dbReference type="Proteomes" id="UP000053660"/>
    </source>
</evidence>
<name>A0A0B1TLQ2_OESDE</name>
<proteinExistence type="predicted"/>
<dbReference type="AlphaFoldDB" id="A0A0B1TLQ2"/>
<evidence type="ECO:0000313" key="1">
    <source>
        <dbReference type="EMBL" id="KHJ96747.1"/>
    </source>
</evidence>